<reference evidence="1 2" key="1">
    <citation type="journal article" date="2013" name="PLoS Genet.">
        <title>Expanding the Marine Virosphere Using Metagenomics.</title>
        <authorList>
            <person name="Mizuno C.M."/>
            <person name="Rodriguez-Valera F."/>
            <person name="Kimes N.E."/>
            <person name="Ghai R."/>
        </authorList>
    </citation>
    <scope>NUCLEOTIDE SEQUENCE [LARGE SCALE GENOMIC DNA]</scope>
    <source>
        <strain evidence="1">UvMED-CGR-U-MedDCM-OCT-S45-C4</strain>
    </source>
</reference>
<proteinExistence type="predicted"/>
<dbReference type="Proteomes" id="UP000505248">
    <property type="component" value="Segment"/>
</dbReference>
<keyword evidence="2" id="KW-1185">Reference proteome</keyword>
<accession>A0A6S4PFP3</accession>
<evidence type="ECO:0000313" key="1">
    <source>
        <dbReference type="EMBL" id="BAQ93953.1"/>
    </source>
</evidence>
<evidence type="ECO:0000313" key="2">
    <source>
        <dbReference type="Proteomes" id="UP000505248"/>
    </source>
</evidence>
<dbReference type="EMBL" id="AP013538">
    <property type="protein sequence ID" value="BAQ93953.1"/>
    <property type="molecule type" value="Genomic_DNA"/>
</dbReference>
<name>A0A6S4PFP3_9CAUD</name>
<protein>
    <submittedName>
        <fullName evidence="1">Uncharacterized protein</fullName>
    </submittedName>
</protein>
<dbReference type="KEGG" id="vg:55412101"/>
<organism evidence="1 2">
    <name type="scientific">uncultured phage_MedDCM-OCT-S45-C4</name>
    <dbReference type="NCBI Taxonomy" id="2740801"/>
    <lineage>
        <taxon>Viruses</taxon>
        <taxon>Duplodnaviria</taxon>
        <taxon>Heunggongvirae</taxon>
        <taxon>Uroviricota</taxon>
        <taxon>Caudoviricetes</taxon>
        <taxon>Autographivirales</taxon>
        <taxon>Ashivirus</taxon>
        <taxon>Ashivirus S45C4</taxon>
    </lineage>
</organism>
<dbReference type="GeneID" id="55412101"/>
<dbReference type="RefSeq" id="YP_009778011.1">
    <property type="nucleotide sequence ID" value="NC_047709.1"/>
</dbReference>
<sequence length="57" mass="6854">MTIPISYIVGMWMVCTSSWFNAGQCVRVWEYMPAYVNDYIQFVRFEPYYAEKQALKK</sequence>